<feature type="compositionally biased region" description="Low complexity" evidence="1">
    <location>
        <begin position="102"/>
        <end position="114"/>
    </location>
</feature>
<gene>
    <name evidence="4" type="ORF">AB0E89_21825</name>
</gene>
<dbReference type="PANTHER" id="PTHR37981">
    <property type="entry name" value="LIPASE 2"/>
    <property type="match status" value="1"/>
</dbReference>
<keyword evidence="4" id="KW-0378">Hydrolase</keyword>
<dbReference type="EMBL" id="JBEZVE010000011">
    <property type="protein sequence ID" value="MEU3783154.1"/>
    <property type="molecule type" value="Genomic_DNA"/>
</dbReference>
<evidence type="ECO:0000256" key="1">
    <source>
        <dbReference type="SAM" id="MobiDB-lite"/>
    </source>
</evidence>
<dbReference type="Gene3D" id="3.40.50.1110">
    <property type="entry name" value="SGNH hydrolase"/>
    <property type="match status" value="1"/>
</dbReference>
<feature type="domain" description="SGNH hydrolase-type esterase" evidence="3">
    <location>
        <begin position="51"/>
        <end position="304"/>
    </location>
</feature>
<name>A0ABV2ZKS6_9ACTN</name>
<reference evidence="4 5" key="1">
    <citation type="submission" date="2024-06" db="EMBL/GenBank/DDBJ databases">
        <title>The Natural Products Discovery Center: Release of the First 8490 Sequenced Strains for Exploring Actinobacteria Biosynthetic Diversity.</title>
        <authorList>
            <person name="Kalkreuter E."/>
            <person name="Kautsar S.A."/>
            <person name="Yang D."/>
            <person name="Bader C.D."/>
            <person name="Teijaro C.N."/>
            <person name="Fluegel L."/>
            <person name="Davis C.M."/>
            <person name="Simpson J.R."/>
            <person name="Lauterbach L."/>
            <person name="Steele A.D."/>
            <person name="Gui C."/>
            <person name="Meng S."/>
            <person name="Li G."/>
            <person name="Viehrig K."/>
            <person name="Ye F."/>
            <person name="Su P."/>
            <person name="Kiefer A.F."/>
            <person name="Nichols A."/>
            <person name="Cepeda A.J."/>
            <person name="Yan W."/>
            <person name="Fan B."/>
            <person name="Jiang Y."/>
            <person name="Adhikari A."/>
            <person name="Zheng C.-J."/>
            <person name="Schuster L."/>
            <person name="Cowan T.M."/>
            <person name="Smanski M.J."/>
            <person name="Chevrette M.G."/>
            <person name="De Carvalho L.P.S."/>
            <person name="Shen B."/>
        </authorList>
    </citation>
    <scope>NUCLEOTIDE SEQUENCE [LARGE SCALE GENOMIC DNA]</scope>
    <source>
        <strain evidence="4 5">NPDC033843</strain>
    </source>
</reference>
<dbReference type="RefSeq" id="WP_361704151.1">
    <property type="nucleotide sequence ID" value="NZ_JBEZVE010000011.1"/>
</dbReference>
<keyword evidence="2" id="KW-0472">Membrane</keyword>
<feature type="transmembrane region" description="Helical" evidence="2">
    <location>
        <begin position="7"/>
        <end position="25"/>
    </location>
</feature>
<evidence type="ECO:0000313" key="4">
    <source>
        <dbReference type="EMBL" id="MEU3783154.1"/>
    </source>
</evidence>
<dbReference type="CDD" id="cd01823">
    <property type="entry name" value="SEST_like"/>
    <property type="match status" value="1"/>
</dbReference>
<sequence length="316" mass="32983">MGLLARTGLAGVVTGGILLVVIGVARPGDTNSGTGPGRAPGAAPVQGPYVALGDSYTSGPGIPDQTGTPTGCDRSSRNYPALVAKDLGIQPADVRDMSCSGATTTDLTAPQTTDHGTNPAQFSALSAKTRLVTLGIGGNDIGFSSMITKCVTAGVFYKAADNLTPVSDDAPCRRRYHSGDTDTVGQKIETTGQRLERALSEVKRRAPQARVYVVGYPSILPTEASACDDAIPLAPGDLTFLREQEERLNAMLRQRARAADATYIDTHTPSVGRDACSPAKTRWVEPLEPSSPAARVHPNARGERGMADAVLKAVRS</sequence>
<dbReference type="PANTHER" id="PTHR37981:SF1">
    <property type="entry name" value="SGNH HYDROLASE-TYPE ESTERASE DOMAIN-CONTAINING PROTEIN"/>
    <property type="match status" value="1"/>
</dbReference>
<dbReference type="SUPFAM" id="SSF52266">
    <property type="entry name" value="SGNH hydrolase"/>
    <property type="match status" value="1"/>
</dbReference>
<comment type="caution">
    <text evidence="4">The sequence shown here is derived from an EMBL/GenBank/DDBJ whole genome shotgun (WGS) entry which is preliminary data.</text>
</comment>
<dbReference type="EC" id="3.1.-.-" evidence="4"/>
<dbReference type="Pfam" id="PF13472">
    <property type="entry name" value="Lipase_GDSL_2"/>
    <property type="match status" value="1"/>
</dbReference>
<keyword evidence="2" id="KW-1133">Transmembrane helix</keyword>
<proteinExistence type="predicted"/>
<feature type="region of interest" description="Disordered" evidence="1">
    <location>
        <begin position="57"/>
        <end position="77"/>
    </location>
</feature>
<keyword evidence="2" id="KW-0812">Transmembrane</keyword>
<protein>
    <submittedName>
        <fullName evidence="4">SGNH/GDSL hydrolase family protein</fullName>
        <ecNumber evidence="4">3.1.-.-</ecNumber>
    </submittedName>
</protein>
<organism evidence="4 5">
    <name type="scientific">Streptomyces sp. 900129855</name>
    <dbReference type="NCBI Taxonomy" id="3155129"/>
    <lineage>
        <taxon>Bacteria</taxon>
        <taxon>Bacillati</taxon>
        <taxon>Actinomycetota</taxon>
        <taxon>Actinomycetes</taxon>
        <taxon>Kitasatosporales</taxon>
        <taxon>Streptomycetaceae</taxon>
        <taxon>Streptomyces</taxon>
    </lineage>
</organism>
<accession>A0ABV2ZKS6</accession>
<dbReference type="Proteomes" id="UP001550739">
    <property type="component" value="Unassembled WGS sequence"/>
</dbReference>
<evidence type="ECO:0000256" key="2">
    <source>
        <dbReference type="SAM" id="Phobius"/>
    </source>
</evidence>
<dbReference type="InterPro" id="IPR013830">
    <property type="entry name" value="SGNH_hydro"/>
</dbReference>
<dbReference type="InterPro" id="IPR037460">
    <property type="entry name" value="SEST-like"/>
</dbReference>
<feature type="region of interest" description="Disordered" evidence="1">
    <location>
        <begin position="101"/>
        <end position="120"/>
    </location>
</feature>
<keyword evidence="5" id="KW-1185">Reference proteome</keyword>
<evidence type="ECO:0000313" key="5">
    <source>
        <dbReference type="Proteomes" id="UP001550739"/>
    </source>
</evidence>
<evidence type="ECO:0000259" key="3">
    <source>
        <dbReference type="Pfam" id="PF13472"/>
    </source>
</evidence>
<dbReference type="InterPro" id="IPR036514">
    <property type="entry name" value="SGNH_hydro_sf"/>
</dbReference>
<dbReference type="GO" id="GO:0016787">
    <property type="term" value="F:hydrolase activity"/>
    <property type="evidence" value="ECO:0007669"/>
    <property type="project" value="UniProtKB-KW"/>
</dbReference>